<name>A0A0A9YVE3_LYGHE</name>
<keyword evidence="5 8" id="KW-0067">ATP-binding</keyword>
<dbReference type="GO" id="GO:0005874">
    <property type="term" value="C:microtubule"/>
    <property type="evidence" value="ECO:0007669"/>
    <property type="project" value="UniProtKB-KW"/>
</dbReference>
<feature type="compositionally biased region" description="Basic and acidic residues" evidence="9">
    <location>
        <begin position="63"/>
        <end position="74"/>
    </location>
</feature>
<reference evidence="11" key="1">
    <citation type="journal article" date="2014" name="PLoS ONE">
        <title>Transcriptome-Based Identification of ABC Transporters in the Western Tarnished Plant Bug Lygus hesperus.</title>
        <authorList>
            <person name="Hull J.J."/>
            <person name="Chaney K."/>
            <person name="Geib S.M."/>
            <person name="Fabrick J.A."/>
            <person name="Brent C.S."/>
            <person name="Walsh D."/>
            <person name="Lavine L.C."/>
        </authorList>
    </citation>
    <scope>NUCLEOTIDE SEQUENCE</scope>
</reference>
<evidence type="ECO:0000256" key="9">
    <source>
        <dbReference type="SAM" id="MobiDB-lite"/>
    </source>
</evidence>
<keyword evidence="4 8" id="KW-0547">Nucleotide-binding</keyword>
<dbReference type="GO" id="GO:0005524">
    <property type="term" value="F:ATP binding"/>
    <property type="evidence" value="ECO:0007669"/>
    <property type="project" value="UniProtKB-KW"/>
</dbReference>
<evidence type="ECO:0000256" key="2">
    <source>
        <dbReference type="ARBA" id="ARBA00022490"/>
    </source>
</evidence>
<dbReference type="SUPFAM" id="SSF52540">
    <property type="entry name" value="P-loop containing nucleoside triphosphate hydrolases"/>
    <property type="match status" value="1"/>
</dbReference>
<proteinExistence type="inferred from homology"/>
<dbReference type="PANTHER" id="PTHR23074:SF78">
    <property type="entry name" value="KATANIN P60 ATPASE-CONTAINING SUBUNIT A-LIKE 2"/>
    <property type="match status" value="1"/>
</dbReference>
<dbReference type="GO" id="GO:0005819">
    <property type="term" value="C:spindle"/>
    <property type="evidence" value="ECO:0007669"/>
    <property type="project" value="UniProtKB-SubCell"/>
</dbReference>
<comment type="subcellular location">
    <subcellularLocation>
        <location evidence="1">Cytoplasm</location>
        <location evidence="1">Cytoskeleton</location>
        <location evidence="1">Spindle</location>
    </subcellularLocation>
</comment>
<evidence type="ECO:0000256" key="6">
    <source>
        <dbReference type="ARBA" id="ARBA00023212"/>
    </source>
</evidence>
<evidence type="ECO:0000256" key="4">
    <source>
        <dbReference type="ARBA" id="ARBA00022741"/>
    </source>
</evidence>
<dbReference type="EMBL" id="GBHO01008033">
    <property type="protein sequence ID" value="JAG35571.1"/>
    <property type="molecule type" value="Transcribed_RNA"/>
</dbReference>
<keyword evidence="6" id="KW-0206">Cytoskeleton</keyword>
<evidence type="ECO:0000256" key="3">
    <source>
        <dbReference type="ARBA" id="ARBA00022701"/>
    </source>
</evidence>
<dbReference type="InterPro" id="IPR003960">
    <property type="entry name" value="ATPase_AAA_CS"/>
</dbReference>
<evidence type="ECO:0000256" key="5">
    <source>
        <dbReference type="ARBA" id="ARBA00022840"/>
    </source>
</evidence>
<dbReference type="AlphaFoldDB" id="A0A0A9YVE3"/>
<keyword evidence="3" id="KW-0493">Microtubule</keyword>
<dbReference type="Pfam" id="PF00004">
    <property type="entry name" value="AAA"/>
    <property type="match status" value="1"/>
</dbReference>
<feature type="domain" description="ATPase AAA-type core" evidence="10">
    <location>
        <begin position="1"/>
        <end position="124"/>
    </location>
</feature>
<evidence type="ECO:0000256" key="8">
    <source>
        <dbReference type="RuleBase" id="RU003651"/>
    </source>
</evidence>
<evidence type="ECO:0000256" key="1">
    <source>
        <dbReference type="ARBA" id="ARBA00004186"/>
    </source>
</evidence>
<organism evidence="11">
    <name type="scientific">Lygus hesperus</name>
    <name type="common">Western plant bug</name>
    <dbReference type="NCBI Taxonomy" id="30085"/>
    <lineage>
        <taxon>Eukaryota</taxon>
        <taxon>Metazoa</taxon>
        <taxon>Ecdysozoa</taxon>
        <taxon>Arthropoda</taxon>
        <taxon>Hexapoda</taxon>
        <taxon>Insecta</taxon>
        <taxon>Pterygota</taxon>
        <taxon>Neoptera</taxon>
        <taxon>Paraneoptera</taxon>
        <taxon>Hemiptera</taxon>
        <taxon>Heteroptera</taxon>
        <taxon>Panheteroptera</taxon>
        <taxon>Cimicomorpha</taxon>
        <taxon>Miridae</taxon>
        <taxon>Mirini</taxon>
        <taxon>Lygus</taxon>
    </lineage>
</organism>
<comment type="similarity">
    <text evidence="8">Belongs to the AAA ATPase family.</text>
</comment>
<dbReference type="PANTHER" id="PTHR23074">
    <property type="entry name" value="AAA DOMAIN-CONTAINING"/>
    <property type="match status" value="1"/>
</dbReference>
<dbReference type="Gene3D" id="3.40.50.300">
    <property type="entry name" value="P-loop containing nucleotide triphosphate hydrolases"/>
    <property type="match status" value="1"/>
</dbReference>
<gene>
    <name evidence="11" type="primary">KATNA1_0</name>
    <name evidence="11" type="ORF">CM83_53453</name>
</gene>
<keyword evidence="2" id="KW-0963">Cytoplasm</keyword>
<dbReference type="PROSITE" id="PS00674">
    <property type="entry name" value="AAA"/>
    <property type="match status" value="1"/>
</dbReference>
<dbReference type="InterPro" id="IPR003959">
    <property type="entry name" value="ATPase_AAA_core"/>
</dbReference>
<dbReference type="GO" id="GO:0016887">
    <property type="term" value="F:ATP hydrolysis activity"/>
    <property type="evidence" value="ECO:0007669"/>
    <property type="project" value="InterPro"/>
</dbReference>
<keyword evidence="7" id="KW-0413">Isomerase</keyword>
<dbReference type="GO" id="GO:0016853">
    <property type="term" value="F:isomerase activity"/>
    <property type="evidence" value="ECO:0007669"/>
    <property type="project" value="UniProtKB-KW"/>
</dbReference>
<feature type="region of interest" description="Disordered" evidence="9">
    <location>
        <begin position="62"/>
        <end position="105"/>
    </location>
</feature>
<evidence type="ECO:0000259" key="10">
    <source>
        <dbReference type="Pfam" id="PF00004"/>
    </source>
</evidence>
<accession>A0A0A9YVE3</accession>
<sequence>MLAKAVATSAKSTFFTISASSINTKHYGESEKLVRTLFEMARHYAPSTIFFDEIDALVSSRSTTEHEASRRVKSEMLQQMDGLHNASAGRKSGDDSQGDGGNDRVLVLATTNRPWDLDEAIRRRL</sequence>
<evidence type="ECO:0000313" key="11">
    <source>
        <dbReference type="EMBL" id="JAG35571.1"/>
    </source>
</evidence>
<dbReference type="InterPro" id="IPR027417">
    <property type="entry name" value="P-loop_NTPase"/>
</dbReference>
<protein>
    <submittedName>
        <fullName evidence="11">Katanin p60 ATPase-containing subunit</fullName>
    </submittedName>
</protein>
<evidence type="ECO:0000256" key="7">
    <source>
        <dbReference type="ARBA" id="ARBA00023235"/>
    </source>
</evidence>
<dbReference type="InterPro" id="IPR050304">
    <property type="entry name" value="MT-severing_AAA_ATPase"/>
</dbReference>
<reference evidence="11" key="2">
    <citation type="submission" date="2014-07" db="EMBL/GenBank/DDBJ databases">
        <authorList>
            <person name="Hull J."/>
        </authorList>
    </citation>
    <scope>NUCLEOTIDE SEQUENCE</scope>
</reference>